<evidence type="ECO:0000313" key="4">
    <source>
        <dbReference type="EMBL" id="JAT67482.1"/>
    </source>
</evidence>
<dbReference type="InterPro" id="IPR035441">
    <property type="entry name" value="TFIIS/LEDGF_dom_sf"/>
</dbReference>
<feature type="region of interest" description="Disordered" evidence="2">
    <location>
        <begin position="264"/>
        <end position="300"/>
    </location>
</feature>
<organism evidence="4">
    <name type="scientific">Anthurium amnicola</name>
    <dbReference type="NCBI Taxonomy" id="1678845"/>
    <lineage>
        <taxon>Eukaryota</taxon>
        <taxon>Viridiplantae</taxon>
        <taxon>Streptophyta</taxon>
        <taxon>Embryophyta</taxon>
        <taxon>Tracheophyta</taxon>
        <taxon>Spermatophyta</taxon>
        <taxon>Magnoliopsida</taxon>
        <taxon>Liliopsida</taxon>
        <taxon>Araceae</taxon>
        <taxon>Pothoideae</taxon>
        <taxon>Potheae</taxon>
        <taxon>Anthurium</taxon>
    </lineage>
</organism>
<feature type="compositionally biased region" description="Polar residues" evidence="2">
    <location>
        <begin position="493"/>
        <end position="506"/>
    </location>
</feature>
<feature type="compositionally biased region" description="Polar residues" evidence="2">
    <location>
        <begin position="467"/>
        <end position="476"/>
    </location>
</feature>
<feature type="compositionally biased region" description="Basic and acidic residues" evidence="2">
    <location>
        <begin position="286"/>
        <end position="300"/>
    </location>
</feature>
<feature type="compositionally biased region" description="Basic and acidic residues" evidence="2">
    <location>
        <begin position="477"/>
        <end position="492"/>
    </location>
</feature>
<evidence type="ECO:0000259" key="3">
    <source>
        <dbReference type="PROSITE" id="PS51319"/>
    </source>
</evidence>
<evidence type="ECO:0000256" key="2">
    <source>
        <dbReference type="SAM" id="MobiDB-lite"/>
    </source>
</evidence>
<dbReference type="PANTHER" id="PTHR47292">
    <property type="entry name" value="TRANSCRIPTION ELONGATION FACTOR (TFIIS) FAMILY PROTEIN-RELATED"/>
    <property type="match status" value="1"/>
</dbReference>
<proteinExistence type="predicted"/>
<dbReference type="PANTHER" id="PTHR47292:SF1">
    <property type="entry name" value="TRANSCRIPTION ELONGATION FACTOR (TFIIS) FAMILY PROTEIN"/>
    <property type="match status" value="1"/>
</dbReference>
<feature type="domain" description="TFIIS N-terminal" evidence="3">
    <location>
        <begin position="80"/>
        <end position="153"/>
    </location>
</feature>
<dbReference type="SUPFAM" id="SSF47676">
    <property type="entry name" value="Conserved domain common to transcription factors TFIIS, elongin A, CRSP70"/>
    <property type="match status" value="1"/>
</dbReference>
<dbReference type="InterPro" id="IPR017923">
    <property type="entry name" value="TFIIS_N"/>
</dbReference>
<evidence type="ECO:0000256" key="1">
    <source>
        <dbReference type="PROSITE-ProRule" id="PRU00649"/>
    </source>
</evidence>
<feature type="region of interest" description="Disordered" evidence="2">
    <location>
        <begin position="660"/>
        <end position="689"/>
    </location>
</feature>
<accession>A0A1D1ZKI9</accession>
<dbReference type="AlphaFoldDB" id="A0A1D1ZKI9"/>
<keyword evidence="1" id="KW-0539">Nucleus</keyword>
<dbReference type="Pfam" id="PF08711">
    <property type="entry name" value="Med26"/>
    <property type="match status" value="1"/>
</dbReference>
<feature type="compositionally biased region" description="Low complexity" evidence="2">
    <location>
        <begin position="673"/>
        <end position="685"/>
    </location>
</feature>
<dbReference type="PROSITE" id="PS51319">
    <property type="entry name" value="TFIIS_N"/>
    <property type="match status" value="1"/>
</dbReference>
<reference evidence="4" key="1">
    <citation type="submission" date="2015-07" db="EMBL/GenBank/DDBJ databases">
        <title>Transcriptome Assembly of Anthurium amnicola.</title>
        <authorList>
            <person name="Suzuki J."/>
        </authorList>
    </citation>
    <scope>NUCLEOTIDE SEQUENCE</scope>
</reference>
<sequence length="919" mass="99258">MTLEDFFTLSEMKDGLASVNRVEELLSVMQNQKDCVSNIANDAARQWTTVTSILAATENNDCLDHFIQLNGLSFLNRWLQEALKWSDDNSDSSMEELISALLQALDKLPVEKDKLSASGIAVTVKQLCVYRSHVILEKAETLCNKWNDVGDIDSKCEIVDENAPSLNDGLKVSTKKIKAEEGVLSANSVLEVSPSHVVCDEHALSCSNSSPADTAKDVKVPSDQISPHSILTSSDRNVISEEMNTVGSLLMSSPCQESLSIKEESDSPAVGVASTGTCSSPASRGRIVDEPSDVSDRKYASDGAEDMDIEVNVREGSPCKSSEKEMHTISAETSFHMTDDIGMAIECKEAENEPNLKVDDKGMESKISCALKPTVDANTVNEMDRRRSEIGLEYGEIDALEVARQVAIEVEREVVDYREPFCSSPEAVSRGEIMDSCSSELAENKNEKPASEQLSENESPSRKDLSVDSSLRNSTRTSEDADVKDSSQHPESPKSNSVLGSVGNTNKNKCDFDLNEDFFSEETDSQMVPAANQTNLSAPIPVAAAKGAPSLPVTPLHFEGELGWKGSAATSAFRPASPRRTSDIEKNVFGPKQKVNFLKIDLNVAEEDDGVVDPLFDKHAPPSSNIPSEKSSMEMCSVRAERMKLDLNCIGDEDTLPNQSSYWRPQHRNGNCSPSPASSSSSRQPSMRDFDLNDNPFLFDVSGSNSLGKSSSKETSTYGSYKLDDPCITIMGSKMSVERKELVNQTQRSFVGNGLGVDSAFSARASAAYPPMPPHAYGYHGLQMAIPPTFYGPGSFPYMVDSRGATVIPQILGSAGLSGATSARPPFFMSVAGAPPGLNMVGVPRPGLDLNSGTAPAEGGSREIGSYKQLFMQGSSGLVDDHLTSTSQPAGSGVVLKRKEPDCGWEPYTFGYKQATSWQ</sequence>
<feature type="region of interest" description="Disordered" evidence="2">
    <location>
        <begin position="438"/>
        <end position="506"/>
    </location>
</feature>
<protein>
    <submittedName>
        <fullName evidence="4">Serine/threonine-protein phosphatase 1 regulatory subunit 10</fullName>
    </submittedName>
</protein>
<dbReference type="GO" id="GO:0005634">
    <property type="term" value="C:nucleus"/>
    <property type="evidence" value="ECO:0007669"/>
    <property type="project" value="UniProtKB-SubCell"/>
</dbReference>
<comment type="subcellular location">
    <subcellularLocation>
        <location evidence="1">Nucleus</location>
    </subcellularLocation>
</comment>
<feature type="compositionally biased region" description="Polar residues" evidence="2">
    <location>
        <begin position="660"/>
        <end position="672"/>
    </location>
</feature>
<dbReference type="EMBL" id="GDJX01000454">
    <property type="protein sequence ID" value="JAT67482.1"/>
    <property type="molecule type" value="Transcribed_RNA"/>
</dbReference>
<gene>
    <name evidence="4" type="primary">ppp1r10_4</name>
    <name evidence="4" type="ORF">g.77293</name>
</gene>
<name>A0A1D1ZKI9_9ARAE</name>
<dbReference type="Gene3D" id="1.20.930.10">
    <property type="entry name" value="Conserved domain common to transcription factors TFIIS, elongin A, CRSP70"/>
    <property type="match status" value="1"/>
</dbReference>